<proteinExistence type="predicted"/>
<evidence type="ECO:0000256" key="1">
    <source>
        <dbReference type="SAM" id="MobiDB-lite"/>
    </source>
</evidence>
<accession>A0A7S0FXW9</accession>
<dbReference type="PANTHER" id="PTHR38016">
    <property type="entry name" value="UNNAMED PRODUCT"/>
    <property type="match status" value="1"/>
</dbReference>
<feature type="domain" description="Limiting CO2-inducible protein B/C beta carbonyic anhydrase" evidence="2">
    <location>
        <begin position="240"/>
        <end position="452"/>
    </location>
</feature>
<dbReference type="PANTHER" id="PTHR38016:SF1">
    <property type="entry name" value="LIMITING CO2-INDUCIBLE PROTEIN B_C BETA CARBONYIC ANHYDRASE DOMAIN-CONTAINING PROTEIN"/>
    <property type="match status" value="1"/>
</dbReference>
<dbReference type="Pfam" id="PF18599">
    <property type="entry name" value="LCIB_C_CA"/>
    <property type="match status" value="1"/>
</dbReference>
<dbReference type="AlphaFoldDB" id="A0A7S0FXW9"/>
<dbReference type="InterPro" id="IPR040703">
    <property type="entry name" value="LCIB/C_CA"/>
</dbReference>
<evidence type="ECO:0000259" key="2">
    <source>
        <dbReference type="Pfam" id="PF18599"/>
    </source>
</evidence>
<organism evidence="3">
    <name type="scientific">Pyrodinium bahamense</name>
    <dbReference type="NCBI Taxonomy" id="73915"/>
    <lineage>
        <taxon>Eukaryota</taxon>
        <taxon>Sar</taxon>
        <taxon>Alveolata</taxon>
        <taxon>Dinophyceae</taxon>
        <taxon>Gonyaulacales</taxon>
        <taxon>Pyrocystaceae</taxon>
        <taxon>Pyrodinium</taxon>
    </lineage>
</organism>
<reference evidence="3" key="1">
    <citation type="submission" date="2021-01" db="EMBL/GenBank/DDBJ databases">
        <authorList>
            <person name="Corre E."/>
            <person name="Pelletier E."/>
            <person name="Niang G."/>
            <person name="Scheremetjew M."/>
            <person name="Finn R."/>
            <person name="Kale V."/>
            <person name="Holt S."/>
            <person name="Cochrane G."/>
            <person name="Meng A."/>
            <person name="Brown T."/>
            <person name="Cohen L."/>
        </authorList>
    </citation>
    <scope>NUCLEOTIDE SEQUENCE</scope>
    <source>
        <strain evidence="3">Pbaha01</strain>
    </source>
</reference>
<protein>
    <recommendedName>
        <fullName evidence="2">Limiting CO2-inducible protein B/C beta carbonyic anhydrase domain-containing protein</fullName>
    </recommendedName>
</protein>
<dbReference type="EMBL" id="HBEG01054216">
    <property type="protein sequence ID" value="CAD8389479.1"/>
    <property type="molecule type" value="Transcribed_RNA"/>
</dbReference>
<sequence length="466" mass="51598">MPTRQEPLGMGSYLDAVLKHFRWRDKEGTGFMEAGHLHALLLKWGSSTEDFLLALGKVQYEPFLKALFGAEVAATPEILKDAGIADQSARTRLAKYLHTLTREELKHAVTKAEAEVCELQELVEQGKKRLKELKKDAEEKKLPKELKKAWKKLWFKRRETAEEAETAEEVPTPMSDDRRARAQQHQVQAWSEGGPTRVPQAVQDEFWEAATQPLVPENFLGSDMRQVTQTMQASFPGAMKGADVMSKLLDAVKAYGLTRDNTIYGQSICADEINSDPGHLTTLLTQYYGRTFPMGGIGGAPYVGKTGFMAFSHHVPDNGHVLIVFGPHIGFSPSGEPGKFLRKGQAAVSTSCGAVIAAYNQITSGVNMPADPVDMEQSWLRAQLKQYCPEVAQSSNSMVDLVMKAYQAVEEEMFAIVNTDYGPGKLILLGGIQINMPYPLPGYFMPLHFSARSHAMAPKDLMSTFQ</sequence>
<evidence type="ECO:0000313" key="3">
    <source>
        <dbReference type="EMBL" id="CAD8389479.1"/>
    </source>
</evidence>
<gene>
    <name evidence="3" type="ORF">PBAH0796_LOCUS33028</name>
</gene>
<name>A0A7S0FXW9_9DINO</name>
<feature type="region of interest" description="Disordered" evidence="1">
    <location>
        <begin position="161"/>
        <end position="182"/>
    </location>
</feature>